<feature type="transmembrane region" description="Helical" evidence="1">
    <location>
        <begin position="120"/>
        <end position="137"/>
    </location>
</feature>
<keyword evidence="1" id="KW-0812">Transmembrane</keyword>
<sequence>MADVGHQEQLDTIDKISVSLYRVGWLLLCFSFAAAAYKALVLGVMWQPLWLLAAAIALQAFNLHLYSKAIRYLVQGAAWLGLWLAMAFYLWHWPVLSYAALACFYLVVGALAFKESFCFQLGWLRWLGVLLIVDYLLRFSPWLNLRGLLLLSIAALAIYIAYQKCRQPMHYDIGKRENYQI</sequence>
<dbReference type="EMBL" id="BARX01000017">
    <property type="protein sequence ID" value="GAD02587.1"/>
    <property type="molecule type" value="Genomic_DNA"/>
</dbReference>
<feature type="transmembrane region" description="Helical" evidence="1">
    <location>
        <begin position="143"/>
        <end position="162"/>
    </location>
</feature>
<name>R9PMH3_AGAAL</name>
<accession>R9PMH3</accession>
<feature type="transmembrane region" description="Helical" evidence="1">
    <location>
        <begin position="72"/>
        <end position="90"/>
    </location>
</feature>
<feature type="transmembrane region" description="Helical" evidence="1">
    <location>
        <begin position="96"/>
        <end position="113"/>
    </location>
</feature>
<keyword evidence="1" id="KW-1133">Transmembrane helix</keyword>
<keyword evidence="1" id="KW-0472">Membrane</keyword>
<feature type="transmembrane region" description="Helical" evidence="1">
    <location>
        <begin position="46"/>
        <end position="65"/>
    </location>
</feature>
<dbReference type="RefSeq" id="WP_016402354.1">
    <property type="nucleotide sequence ID" value="NZ_BARX01000017.1"/>
</dbReference>
<dbReference type="OrthoDB" id="8447652at2"/>
<evidence type="ECO:0000256" key="1">
    <source>
        <dbReference type="SAM" id="Phobius"/>
    </source>
</evidence>
<proteinExistence type="predicted"/>
<protein>
    <submittedName>
        <fullName evidence="2">Arabinose efflux permease</fullName>
    </submittedName>
</protein>
<evidence type="ECO:0000313" key="3">
    <source>
        <dbReference type="Proteomes" id="UP000014461"/>
    </source>
</evidence>
<dbReference type="Proteomes" id="UP000014461">
    <property type="component" value="Unassembled WGS sequence"/>
</dbReference>
<evidence type="ECO:0000313" key="2">
    <source>
        <dbReference type="EMBL" id="GAD02587.1"/>
    </source>
</evidence>
<dbReference type="AlphaFoldDB" id="R9PMH3"/>
<reference evidence="2" key="1">
    <citation type="journal article" date="2013" name="Genome Announc.">
        <title>Draft Genome Sequence of Agarivorans albus Strain MKT 106T, an Agarolytic Marine Bacterium.</title>
        <authorList>
            <person name="Yasuike M."/>
            <person name="Nakamura Y."/>
            <person name="Kai W."/>
            <person name="Fujiwara A."/>
            <person name="Fukui Y."/>
            <person name="Satomi M."/>
            <person name="Sano M."/>
        </authorList>
    </citation>
    <scope>NUCLEOTIDE SEQUENCE [LARGE SCALE GENOMIC DNA]</scope>
</reference>
<comment type="caution">
    <text evidence="2">The sequence shown here is derived from an EMBL/GenBank/DDBJ whole genome shotgun (WGS) entry which is preliminary data.</text>
</comment>
<organism evidence="2 3">
    <name type="scientific">Agarivorans albus MKT 106</name>
    <dbReference type="NCBI Taxonomy" id="1331007"/>
    <lineage>
        <taxon>Bacteria</taxon>
        <taxon>Pseudomonadati</taxon>
        <taxon>Pseudomonadota</taxon>
        <taxon>Gammaproteobacteria</taxon>
        <taxon>Alteromonadales</taxon>
        <taxon>Alteromonadaceae</taxon>
        <taxon>Agarivorans</taxon>
    </lineage>
</organism>
<feature type="transmembrane region" description="Helical" evidence="1">
    <location>
        <begin position="20"/>
        <end position="40"/>
    </location>
</feature>
<gene>
    <name evidence="2" type="ORF">AALB_2667</name>
</gene>
<keyword evidence="3" id="KW-1185">Reference proteome</keyword>